<evidence type="ECO:0000256" key="4">
    <source>
        <dbReference type="ARBA" id="ARBA00023125"/>
    </source>
</evidence>
<keyword evidence="2" id="KW-0902">Two-component regulatory system</keyword>
<dbReference type="EMBL" id="QZKU01000074">
    <property type="protein sequence ID" value="RJP20762.1"/>
    <property type="molecule type" value="Genomic_DNA"/>
</dbReference>
<dbReference type="PROSITE" id="PS50110">
    <property type="entry name" value="RESPONSE_REGULATORY"/>
    <property type="match status" value="1"/>
</dbReference>
<evidence type="ECO:0000313" key="11">
    <source>
        <dbReference type="Proteomes" id="UP000265882"/>
    </source>
</evidence>
<dbReference type="GO" id="GO:0000976">
    <property type="term" value="F:transcription cis-regulatory region binding"/>
    <property type="evidence" value="ECO:0007669"/>
    <property type="project" value="TreeGrafter"/>
</dbReference>
<feature type="modified residue" description="4-aspartylphosphate" evidence="6">
    <location>
        <position position="51"/>
    </location>
</feature>
<evidence type="ECO:0000313" key="10">
    <source>
        <dbReference type="EMBL" id="RJP20762.1"/>
    </source>
</evidence>
<dbReference type="GO" id="GO:0006355">
    <property type="term" value="P:regulation of DNA-templated transcription"/>
    <property type="evidence" value="ECO:0007669"/>
    <property type="project" value="InterPro"/>
</dbReference>
<dbReference type="Pfam" id="PF00072">
    <property type="entry name" value="Response_reg"/>
    <property type="match status" value="1"/>
</dbReference>
<dbReference type="GO" id="GO:0032993">
    <property type="term" value="C:protein-DNA complex"/>
    <property type="evidence" value="ECO:0007669"/>
    <property type="project" value="TreeGrafter"/>
</dbReference>
<dbReference type="PANTHER" id="PTHR48111:SF22">
    <property type="entry name" value="REGULATOR OF RPOS"/>
    <property type="match status" value="1"/>
</dbReference>
<protein>
    <submittedName>
        <fullName evidence="10">DNA-binding response regulator</fullName>
    </submittedName>
</protein>
<proteinExistence type="predicted"/>
<dbReference type="Proteomes" id="UP000265882">
    <property type="component" value="Unassembled WGS sequence"/>
</dbReference>
<evidence type="ECO:0000256" key="5">
    <source>
        <dbReference type="ARBA" id="ARBA00023163"/>
    </source>
</evidence>
<evidence type="ECO:0000256" key="7">
    <source>
        <dbReference type="PROSITE-ProRule" id="PRU01091"/>
    </source>
</evidence>
<dbReference type="InterPro" id="IPR036388">
    <property type="entry name" value="WH-like_DNA-bd_sf"/>
</dbReference>
<dbReference type="InterPro" id="IPR001867">
    <property type="entry name" value="OmpR/PhoB-type_DNA-bd"/>
</dbReference>
<dbReference type="PROSITE" id="PS51755">
    <property type="entry name" value="OMPR_PHOB"/>
    <property type="match status" value="1"/>
</dbReference>
<reference evidence="10 11" key="1">
    <citation type="journal article" date="2017" name="ISME J.">
        <title>Energy and carbon metabolisms in a deep terrestrial subsurface fluid microbial community.</title>
        <authorList>
            <person name="Momper L."/>
            <person name="Jungbluth S.P."/>
            <person name="Lee M.D."/>
            <person name="Amend J.P."/>
        </authorList>
    </citation>
    <scope>NUCLEOTIDE SEQUENCE [LARGE SCALE GENOMIC DNA]</scope>
    <source>
        <strain evidence="10">SURF_5</strain>
    </source>
</reference>
<dbReference type="InterPro" id="IPR011006">
    <property type="entry name" value="CheY-like_superfamily"/>
</dbReference>
<dbReference type="SUPFAM" id="SSF52172">
    <property type="entry name" value="CheY-like"/>
    <property type="match status" value="1"/>
</dbReference>
<keyword evidence="4 7" id="KW-0238">DNA-binding</keyword>
<organism evidence="10 11">
    <name type="scientific">Abyssobacteria bacterium (strain SURF_5)</name>
    <dbReference type="NCBI Taxonomy" id="2093360"/>
    <lineage>
        <taxon>Bacteria</taxon>
        <taxon>Pseudomonadati</taxon>
        <taxon>Candidatus Hydrogenedentota</taxon>
        <taxon>Candidatus Abyssobacteria</taxon>
    </lineage>
</organism>
<dbReference type="Gene3D" id="6.10.250.690">
    <property type="match status" value="1"/>
</dbReference>
<evidence type="ECO:0000256" key="3">
    <source>
        <dbReference type="ARBA" id="ARBA00023015"/>
    </source>
</evidence>
<dbReference type="CDD" id="cd00383">
    <property type="entry name" value="trans_reg_C"/>
    <property type="match status" value="1"/>
</dbReference>
<keyword evidence="3" id="KW-0805">Transcription regulation</keyword>
<dbReference type="Gene3D" id="3.40.50.2300">
    <property type="match status" value="1"/>
</dbReference>
<dbReference type="InterPro" id="IPR039420">
    <property type="entry name" value="WalR-like"/>
</dbReference>
<evidence type="ECO:0000259" key="8">
    <source>
        <dbReference type="PROSITE" id="PS50110"/>
    </source>
</evidence>
<name>A0A3A4NP06_ABYX5</name>
<feature type="domain" description="OmpR/PhoB-type" evidence="9">
    <location>
        <begin position="124"/>
        <end position="221"/>
    </location>
</feature>
<dbReference type="Pfam" id="PF00486">
    <property type="entry name" value="Trans_reg_C"/>
    <property type="match status" value="1"/>
</dbReference>
<dbReference type="SMART" id="SM00448">
    <property type="entry name" value="REC"/>
    <property type="match status" value="1"/>
</dbReference>
<dbReference type="AlphaFoldDB" id="A0A3A4NP06"/>
<dbReference type="GO" id="GO:0000156">
    <property type="term" value="F:phosphorelay response regulator activity"/>
    <property type="evidence" value="ECO:0007669"/>
    <property type="project" value="TreeGrafter"/>
</dbReference>
<dbReference type="SMART" id="SM00862">
    <property type="entry name" value="Trans_reg_C"/>
    <property type="match status" value="1"/>
</dbReference>
<evidence type="ECO:0000256" key="1">
    <source>
        <dbReference type="ARBA" id="ARBA00022553"/>
    </source>
</evidence>
<accession>A0A3A4NP06</accession>
<evidence type="ECO:0000256" key="6">
    <source>
        <dbReference type="PROSITE-ProRule" id="PRU00169"/>
    </source>
</evidence>
<keyword evidence="5" id="KW-0804">Transcription</keyword>
<evidence type="ECO:0000256" key="2">
    <source>
        <dbReference type="ARBA" id="ARBA00023012"/>
    </source>
</evidence>
<gene>
    <name evidence="10" type="ORF">C4520_10870</name>
</gene>
<dbReference type="GO" id="GO:0005829">
    <property type="term" value="C:cytosol"/>
    <property type="evidence" value="ECO:0007669"/>
    <property type="project" value="TreeGrafter"/>
</dbReference>
<feature type="DNA-binding region" description="OmpR/PhoB-type" evidence="7">
    <location>
        <begin position="124"/>
        <end position="221"/>
    </location>
</feature>
<dbReference type="CDD" id="cd19935">
    <property type="entry name" value="REC_OmpR_CusR-like"/>
    <property type="match status" value="1"/>
</dbReference>
<feature type="domain" description="Response regulatory" evidence="8">
    <location>
        <begin position="2"/>
        <end position="116"/>
    </location>
</feature>
<evidence type="ECO:0000259" key="9">
    <source>
        <dbReference type="PROSITE" id="PS51755"/>
    </source>
</evidence>
<dbReference type="Gene3D" id="1.10.10.10">
    <property type="entry name" value="Winged helix-like DNA-binding domain superfamily/Winged helix DNA-binding domain"/>
    <property type="match status" value="1"/>
</dbReference>
<dbReference type="InterPro" id="IPR001789">
    <property type="entry name" value="Sig_transdc_resp-reg_receiver"/>
</dbReference>
<dbReference type="FunFam" id="3.40.50.2300:FF:000002">
    <property type="entry name" value="DNA-binding response regulator PhoP"/>
    <property type="match status" value="1"/>
</dbReference>
<sequence>MRVLLVEDSKRLQRSVSLGLKKEGFKVDATGDGEEGLWLAESCDYDVIILDLMLPGLDGLSLLRRLRESQRPASVLILSAKDTVEDRVKGLQAGADDYLVKPFAFEELLARLRALIRRRYGVKQNFVSIGELQIDLATRTVSRRGVSIELPPREYNLLELLALRRGAVVSRAEIEQHIYDERKEPMSNVVDAAVSSLRKKLGEAGEPSLIKTRSKAGYLIE</sequence>
<comment type="caution">
    <text evidence="10">The sequence shown here is derived from an EMBL/GenBank/DDBJ whole genome shotgun (WGS) entry which is preliminary data.</text>
</comment>
<keyword evidence="1 6" id="KW-0597">Phosphoprotein</keyword>
<dbReference type="PANTHER" id="PTHR48111">
    <property type="entry name" value="REGULATOR OF RPOS"/>
    <property type="match status" value="1"/>
</dbReference>